<dbReference type="Pfam" id="PF00550">
    <property type="entry name" value="PP-binding"/>
    <property type="match status" value="1"/>
</dbReference>
<evidence type="ECO:0000256" key="1">
    <source>
        <dbReference type="ARBA" id="ARBA00022450"/>
    </source>
</evidence>
<sequence length="105" mass="10977">AVRRDRTGGPRQVPDGTVADPLALVRQHVAAVLRHAAPGAIDPGLAFRDLGFDSLTAVELRNRLAAATGLTLPATLVFDHPTANALAAHLTDRLAAGPPPARPRR</sequence>
<reference evidence="5 6" key="1">
    <citation type="submission" date="2021-01" db="EMBL/GenBank/DDBJ databases">
        <title>Draft genome sequence of Micromonospora sp. strain STR1s_6.</title>
        <authorList>
            <person name="Karlyshev A."/>
            <person name="Jawad R."/>
        </authorList>
    </citation>
    <scope>NUCLEOTIDE SEQUENCE [LARGE SCALE GENOMIC DNA]</scope>
    <source>
        <strain evidence="5 6">STR1S-6</strain>
    </source>
</reference>
<evidence type="ECO:0000313" key="6">
    <source>
        <dbReference type="Proteomes" id="UP000622245"/>
    </source>
</evidence>
<dbReference type="InterPro" id="IPR036736">
    <property type="entry name" value="ACP-like_sf"/>
</dbReference>
<accession>A0ABS1YNK2</accession>
<comment type="caution">
    <text evidence="5">The sequence shown here is derived from an EMBL/GenBank/DDBJ whole genome shotgun (WGS) entry which is preliminary data.</text>
</comment>
<keyword evidence="3" id="KW-0808">Transferase</keyword>
<proteinExistence type="predicted"/>
<dbReference type="PANTHER" id="PTHR43775">
    <property type="entry name" value="FATTY ACID SYNTHASE"/>
    <property type="match status" value="1"/>
</dbReference>
<gene>
    <name evidence="5" type="ORF">JM949_28945</name>
</gene>
<dbReference type="SUPFAM" id="SSF47336">
    <property type="entry name" value="ACP-like"/>
    <property type="match status" value="1"/>
</dbReference>
<dbReference type="Gene3D" id="1.10.1200.10">
    <property type="entry name" value="ACP-like"/>
    <property type="match status" value="1"/>
</dbReference>
<dbReference type="InterPro" id="IPR050091">
    <property type="entry name" value="PKS_NRPS_Biosynth_Enz"/>
</dbReference>
<dbReference type="InterPro" id="IPR020806">
    <property type="entry name" value="PKS_PP-bd"/>
</dbReference>
<dbReference type="InterPro" id="IPR006162">
    <property type="entry name" value="Ppantetheine_attach_site"/>
</dbReference>
<dbReference type="InterPro" id="IPR009081">
    <property type="entry name" value="PP-bd_ACP"/>
</dbReference>
<evidence type="ECO:0000256" key="2">
    <source>
        <dbReference type="ARBA" id="ARBA00022553"/>
    </source>
</evidence>
<evidence type="ECO:0000259" key="4">
    <source>
        <dbReference type="PROSITE" id="PS50075"/>
    </source>
</evidence>
<dbReference type="SMART" id="SM00823">
    <property type="entry name" value="PKS_PP"/>
    <property type="match status" value="1"/>
</dbReference>
<dbReference type="PROSITE" id="PS50075">
    <property type="entry name" value="CARRIER"/>
    <property type="match status" value="1"/>
</dbReference>
<feature type="domain" description="Carrier" evidence="4">
    <location>
        <begin position="19"/>
        <end position="94"/>
    </location>
</feature>
<keyword evidence="2" id="KW-0597">Phosphoprotein</keyword>
<keyword evidence="6" id="KW-1185">Reference proteome</keyword>
<evidence type="ECO:0000313" key="5">
    <source>
        <dbReference type="EMBL" id="MBM0279018.1"/>
    </source>
</evidence>
<organism evidence="5 6">
    <name type="scientific">Micromonospora tarensis</name>
    <dbReference type="NCBI Taxonomy" id="2806100"/>
    <lineage>
        <taxon>Bacteria</taxon>
        <taxon>Bacillati</taxon>
        <taxon>Actinomycetota</taxon>
        <taxon>Actinomycetes</taxon>
        <taxon>Micromonosporales</taxon>
        <taxon>Micromonosporaceae</taxon>
        <taxon>Micromonospora</taxon>
    </lineage>
</organism>
<name>A0ABS1YNK2_9ACTN</name>
<feature type="non-terminal residue" evidence="5">
    <location>
        <position position="1"/>
    </location>
</feature>
<dbReference type="Proteomes" id="UP000622245">
    <property type="component" value="Unassembled WGS sequence"/>
</dbReference>
<dbReference type="PANTHER" id="PTHR43775:SF51">
    <property type="entry name" value="INACTIVE PHENOLPHTHIOCEROL SYNTHESIS POLYKETIDE SYNTHASE TYPE I PKS1-RELATED"/>
    <property type="match status" value="1"/>
</dbReference>
<protein>
    <submittedName>
        <fullName evidence="5">Acyl carrier protein</fullName>
    </submittedName>
</protein>
<keyword evidence="1" id="KW-0596">Phosphopantetheine</keyword>
<dbReference type="PROSITE" id="PS00012">
    <property type="entry name" value="PHOSPHOPANTETHEINE"/>
    <property type="match status" value="1"/>
</dbReference>
<evidence type="ECO:0000256" key="3">
    <source>
        <dbReference type="ARBA" id="ARBA00022679"/>
    </source>
</evidence>
<dbReference type="EMBL" id="JAEVHL010000229">
    <property type="protein sequence ID" value="MBM0279018.1"/>
    <property type="molecule type" value="Genomic_DNA"/>
</dbReference>
<dbReference type="SMART" id="SM01294">
    <property type="entry name" value="PKS_PP_betabranch"/>
    <property type="match status" value="1"/>
</dbReference>